<accession>A0A9W9Y502</accession>
<dbReference type="AlphaFoldDB" id="A0A9W9Y502"/>
<evidence type="ECO:0000256" key="4">
    <source>
        <dbReference type="ARBA" id="ARBA00022840"/>
    </source>
</evidence>
<organism evidence="6 7">
    <name type="scientific">Penicillium fimorum</name>
    <dbReference type="NCBI Taxonomy" id="1882269"/>
    <lineage>
        <taxon>Eukaryota</taxon>
        <taxon>Fungi</taxon>
        <taxon>Dikarya</taxon>
        <taxon>Ascomycota</taxon>
        <taxon>Pezizomycotina</taxon>
        <taxon>Eurotiomycetes</taxon>
        <taxon>Eurotiomycetidae</taxon>
        <taxon>Eurotiales</taxon>
        <taxon>Aspergillaceae</taxon>
        <taxon>Penicillium</taxon>
    </lineage>
</organism>
<evidence type="ECO:0000256" key="2">
    <source>
        <dbReference type="ARBA" id="ARBA00022801"/>
    </source>
</evidence>
<comment type="caution">
    <text evidence="6">The sequence shown here is derived from an EMBL/GenBank/DDBJ whole genome shotgun (WGS) entry which is preliminary data.</text>
</comment>
<dbReference type="OrthoDB" id="4326398at2759"/>
<name>A0A9W9Y502_9EURO</name>
<reference evidence="6" key="2">
    <citation type="journal article" date="2023" name="IMA Fungus">
        <title>Comparative genomic study of the Penicillium genus elucidates a diverse pangenome and 15 lateral gene transfer events.</title>
        <authorList>
            <person name="Petersen C."/>
            <person name="Sorensen T."/>
            <person name="Nielsen M.R."/>
            <person name="Sondergaard T.E."/>
            <person name="Sorensen J.L."/>
            <person name="Fitzpatrick D.A."/>
            <person name="Frisvad J.C."/>
            <person name="Nielsen K.L."/>
        </authorList>
    </citation>
    <scope>NUCLEOTIDE SEQUENCE</scope>
    <source>
        <strain evidence="6">IBT 29495</strain>
    </source>
</reference>
<dbReference type="InterPro" id="IPR050534">
    <property type="entry name" value="Coronavir_polyprotein_1ab"/>
</dbReference>
<feature type="domain" description="DNA2/NAM7 helicase-like C-terminal" evidence="5">
    <location>
        <begin position="37"/>
        <end position="178"/>
    </location>
</feature>
<keyword evidence="7" id="KW-1185">Reference proteome</keyword>
<keyword evidence="3" id="KW-0347">Helicase</keyword>
<reference evidence="6" key="1">
    <citation type="submission" date="2022-12" db="EMBL/GenBank/DDBJ databases">
        <authorList>
            <person name="Petersen C."/>
        </authorList>
    </citation>
    <scope>NUCLEOTIDE SEQUENCE</scope>
    <source>
        <strain evidence="6">IBT 29495</strain>
    </source>
</reference>
<proteinExistence type="predicted"/>
<protein>
    <recommendedName>
        <fullName evidence="5">DNA2/NAM7 helicase-like C-terminal domain-containing protein</fullName>
    </recommendedName>
</protein>
<dbReference type="PANTHER" id="PTHR43788:SF8">
    <property type="entry name" value="DNA-BINDING PROTEIN SMUBP-2"/>
    <property type="match status" value="1"/>
</dbReference>
<keyword evidence="1" id="KW-0547">Nucleotide-binding</keyword>
<evidence type="ECO:0000313" key="6">
    <source>
        <dbReference type="EMBL" id="KAJ5520337.1"/>
    </source>
</evidence>
<dbReference type="Pfam" id="PF13087">
    <property type="entry name" value="AAA_12"/>
    <property type="match status" value="1"/>
</dbReference>
<evidence type="ECO:0000313" key="7">
    <source>
        <dbReference type="Proteomes" id="UP001149954"/>
    </source>
</evidence>
<dbReference type="GO" id="GO:0005524">
    <property type="term" value="F:ATP binding"/>
    <property type="evidence" value="ECO:0007669"/>
    <property type="project" value="UniProtKB-KW"/>
</dbReference>
<dbReference type="Proteomes" id="UP001149954">
    <property type="component" value="Unassembled WGS sequence"/>
</dbReference>
<dbReference type="InterPro" id="IPR027417">
    <property type="entry name" value="P-loop_NTPase"/>
</dbReference>
<dbReference type="Gene3D" id="3.40.50.300">
    <property type="entry name" value="P-loop containing nucleotide triphosphate hydrolases"/>
    <property type="match status" value="1"/>
</dbReference>
<dbReference type="GO" id="GO:0043139">
    <property type="term" value="F:5'-3' DNA helicase activity"/>
    <property type="evidence" value="ECO:0007669"/>
    <property type="project" value="TreeGrafter"/>
</dbReference>
<evidence type="ECO:0000256" key="1">
    <source>
        <dbReference type="ARBA" id="ARBA00022741"/>
    </source>
</evidence>
<evidence type="ECO:0000259" key="5">
    <source>
        <dbReference type="Pfam" id="PF13087"/>
    </source>
</evidence>
<dbReference type="PANTHER" id="PTHR43788">
    <property type="entry name" value="DNA2/NAM7 HELICASE FAMILY MEMBER"/>
    <property type="match status" value="1"/>
</dbReference>
<gene>
    <name evidence="6" type="ORF">N7463_000790</name>
</gene>
<dbReference type="GO" id="GO:0016787">
    <property type="term" value="F:hydrolase activity"/>
    <property type="evidence" value="ECO:0007669"/>
    <property type="project" value="UniProtKB-KW"/>
</dbReference>
<dbReference type="EMBL" id="JAPWDS010000001">
    <property type="protein sequence ID" value="KAJ5520337.1"/>
    <property type="molecule type" value="Genomic_DNA"/>
</dbReference>
<evidence type="ECO:0000256" key="3">
    <source>
        <dbReference type="ARBA" id="ARBA00022806"/>
    </source>
</evidence>
<keyword evidence="2" id="KW-0378">Hydrolase</keyword>
<sequence length="210" mass="23714">MFPKSSNITGWEDDGTCMRGCLPESLEAIFTAVTQFRLTDHESTKSETASFLRSFNKERFGVETKLLFVDVCPNTAETENCSKKNTTYAAVAIVLCKELLGLKKFSSKDITILVPYEAQFRTYLKFLTLDHRNDCSLGLDKLSVKKIDSFQGGESPIVIFDITVTTHAGFLDDKTCLNDIVGNMAAMRASIWSYEYRQRYATLMQILDHI</sequence>
<keyword evidence="4" id="KW-0067">ATP-binding</keyword>
<dbReference type="InterPro" id="IPR041679">
    <property type="entry name" value="DNA2/NAM7-like_C"/>
</dbReference>